<dbReference type="InterPro" id="IPR045864">
    <property type="entry name" value="aa-tRNA-synth_II/BPL/LPL"/>
</dbReference>
<feature type="non-terminal residue" evidence="1">
    <location>
        <position position="41"/>
    </location>
</feature>
<name>A0A699XN76_TANCI</name>
<dbReference type="SUPFAM" id="SSF55681">
    <property type="entry name" value="Class II aaRS and biotin synthetases"/>
    <property type="match status" value="1"/>
</dbReference>
<dbReference type="Gene3D" id="3.30.930.10">
    <property type="entry name" value="Bira Bifunctional Protein, Domain 2"/>
    <property type="match status" value="1"/>
</dbReference>
<proteinExistence type="predicted"/>
<dbReference type="EMBL" id="BKCJ011851539">
    <property type="protein sequence ID" value="GFD58321.1"/>
    <property type="molecule type" value="Genomic_DNA"/>
</dbReference>
<evidence type="ECO:0000313" key="1">
    <source>
        <dbReference type="EMBL" id="GFD58321.1"/>
    </source>
</evidence>
<comment type="caution">
    <text evidence="1">The sequence shown here is derived from an EMBL/GenBank/DDBJ whole genome shotgun (WGS) entry which is preliminary data.</text>
</comment>
<accession>A0A699XN76</accession>
<dbReference type="AlphaFoldDB" id="A0A699XN76"/>
<protein>
    <submittedName>
        <fullName evidence="1">Uncharacterized protein</fullName>
    </submittedName>
</protein>
<sequence length="41" mass="4717">MPNVGEIVGGSMRMDDNEELMAAFAREGIDPSTYYWYTDQR</sequence>
<reference evidence="1" key="1">
    <citation type="journal article" date="2019" name="Sci. Rep.">
        <title>Draft genome of Tanacetum cinerariifolium, the natural source of mosquito coil.</title>
        <authorList>
            <person name="Yamashiro T."/>
            <person name="Shiraishi A."/>
            <person name="Satake H."/>
            <person name="Nakayama K."/>
        </authorList>
    </citation>
    <scope>NUCLEOTIDE SEQUENCE</scope>
</reference>
<organism evidence="1">
    <name type="scientific">Tanacetum cinerariifolium</name>
    <name type="common">Dalmatian daisy</name>
    <name type="synonym">Chrysanthemum cinerariifolium</name>
    <dbReference type="NCBI Taxonomy" id="118510"/>
    <lineage>
        <taxon>Eukaryota</taxon>
        <taxon>Viridiplantae</taxon>
        <taxon>Streptophyta</taxon>
        <taxon>Embryophyta</taxon>
        <taxon>Tracheophyta</taxon>
        <taxon>Spermatophyta</taxon>
        <taxon>Magnoliopsida</taxon>
        <taxon>eudicotyledons</taxon>
        <taxon>Gunneridae</taxon>
        <taxon>Pentapetalae</taxon>
        <taxon>asterids</taxon>
        <taxon>campanulids</taxon>
        <taxon>Asterales</taxon>
        <taxon>Asteraceae</taxon>
        <taxon>Asteroideae</taxon>
        <taxon>Anthemideae</taxon>
        <taxon>Anthemidinae</taxon>
        <taxon>Tanacetum</taxon>
    </lineage>
</organism>
<gene>
    <name evidence="1" type="ORF">Tci_930290</name>
</gene>